<comment type="caution">
    <text evidence="2">The sequence shown here is derived from an EMBL/GenBank/DDBJ whole genome shotgun (WGS) entry which is preliminary data.</text>
</comment>
<feature type="domain" description="Xylose isomerase-like TIM barrel" evidence="1">
    <location>
        <begin position="30"/>
        <end position="191"/>
    </location>
</feature>
<feature type="non-terminal residue" evidence="2">
    <location>
        <position position="202"/>
    </location>
</feature>
<dbReference type="InterPro" id="IPR013022">
    <property type="entry name" value="Xyl_isomerase-like_TIM-brl"/>
</dbReference>
<reference evidence="2" key="1">
    <citation type="journal article" date="2014" name="Front. Microbiol.">
        <title>High frequency of phylogenetically diverse reductive dehalogenase-homologous genes in deep subseafloor sedimentary metagenomes.</title>
        <authorList>
            <person name="Kawai M."/>
            <person name="Futagami T."/>
            <person name="Toyoda A."/>
            <person name="Takaki Y."/>
            <person name="Nishi S."/>
            <person name="Hori S."/>
            <person name="Arai W."/>
            <person name="Tsubouchi T."/>
            <person name="Morono Y."/>
            <person name="Uchiyama I."/>
            <person name="Ito T."/>
            <person name="Fujiyama A."/>
            <person name="Inagaki F."/>
            <person name="Takami H."/>
        </authorList>
    </citation>
    <scope>NUCLEOTIDE SEQUENCE</scope>
    <source>
        <strain evidence="2">Expedition CK06-06</strain>
    </source>
</reference>
<proteinExistence type="predicted"/>
<sequence length="202" mass="22729">MHIKGIGINIDSPTIDGDLDLLEKALGDFQDIGFDYVEIPVHGVDAIFKGRLNWLQTRLITDILKKFKLKYTVHGPNLLNLMDPSNFQLQKDIFKSGIEFTNAVGAEIFVYHSGKIPLQAQGEIKGEGIRQNSFLKLPSPKKIERLKKIEIETLQELASFAKDLGVTIAIENISPDVEEESIWELSKRFNNDEMLPPSVLTP</sequence>
<accession>X1JV80</accession>
<organism evidence="2">
    <name type="scientific">marine sediment metagenome</name>
    <dbReference type="NCBI Taxonomy" id="412755"/>
    <lineage>
        <taxon>unclassified sequences</taxon>
        <taxon>metagenomes</taxon>
        <taxon>ecological metagenomes</taxon>
    </lineage>
</organism>
<dbReference type="SUPFAM" id="SSF51658">
    <property type="entry name" value="Xylose isomerase-like"/>
    <property type="match status" value="1"/>
</dbReference>
<name>X1JV80_9ZZZZ</name>
<dbReference type="Pfam" id="PF01261">
    <property type="entry name" value="AP_endonuc_2"/>
    <property type="match status" value="1"/>
</dbReference>
<gene>
    <name evidence="2" type="ORF">S06H3_07322</name>
</gene>
<dbReference type="InterPro" id="IPR036237">
    <property type="entry name" value="Xyl_isomerase-like_sf"/>
</dbReference>
<dbReference type="AlphaFoldDB" id="X1JV80"/>
<protein>
    <recommendedName>
        <fullName evidence="1">Xylose isomerase-like TIM barrel domain-containing protein</fullName>
    </recommendedName>
</protein>
<dbReference type="Gene3D" id="3.20.20.150">
    <property type="entry name" value="Divalent-metal-dependent TIM barrel enzymes"/>
    <property type="match status" value="1"/>
</dbReference>
<evidence type="ECO:0000313" key="2">
    <source>
        <dbReference type="EMBL" id="GAH97977.1"/>
    </source>
</evidence>
<evidence type="ECO:0000259" key="1">
    <source>
        <dbReference type="Pfam" id="PF01261"/>
    </source>
</evidence>
<dbReference type="EMBL" id="BARV01002956">
    <property type="protein sequence ID" value="GAH97977.1"/>
    <property type="molecule type" value="Genomic_DNA"/>
</dbReference>